<dbReference type="PANTHER" id="PTHR38795:SF1">
    <property type="entry name" value="DUF6604 DOMAIN-CONTAINING PROTEIN"/>
    <property type="match status" value="1"/>
</dbReference>
<dbReference type="Proteomes" id="UP000016932">
    <property type="component" value="Unassembled WGS sequence"/>
</dbReference>
<dbReference type="OrthoDB" id="5238236at2759"/>
<accession>M3AS34</accession>
<evidence type="ECO:0000256" key="1">
    <source>
        <dbReference type="SAM" id="MobiDB-lite"/>
    </source>
</evidence>
<dbReference type="KEGG" id="pfj:MYCFIDRAFT_176941"/>
<gene>
    <name evidence="3" type="ORF">MYCFIDRAFT_176941</name>
</gene>
<dbReference type="GeneID" id="19333657"/>
<name>M3AS34_PSEFD</name>
<sequence length="171" mass="18822">MVLPDILASSYGRYKEDTNLFATWLTKAAQATRYETAKTQPAAPVMTSPKSKGRARMLAKKAATESGKVNGAPSPKATTPEQPRPAARYMVGTVKIIRQAEAVAASTKYFQLPTPILQAVERAIPARERCTRYFRTGTQAAKDRASDEKHDRFTEVLRKAREYESAGQNGS</sequence>
<dbReference type="RefSeq" id="XP_007929043.1">
    <property type="nucleotide sequence ID" value="XM_007930852.1"/>
</dbReference>
<protein>
    <recommendedName>
        <fullName evidence="2">DUF6604 domain-containing protein</fullName>
    </recommendedName>
</protein>
<proteinExistence type="predicted"/>
<organism evidence="3 4">
    <name type="scientific">Pseudocercospora fijiensis (strain CIRAD86)</name>
    <name type="common">Black leaf streak disease fungus</name>
    <name type="synonym">Mycosphaerella fijiensis</name>
    <dbReference type="NCBI Taxonomy" id="383855"/>
    <lineage>
        <taxon>Eukaryota</taxon>
        <taxon>Fungi</taxon>
        <taxon>Dikarya</taxon>
        <taxon>Ascomycota</taxon>
        <taxon>Pezizomycotina</taxon>
        <taxon>Dothideomycetes</taxon>
        <taxon>Dothideomycetidae</taxon>
        <taxon>Mycosphaerellales</taxon>
        <taxon>Mycosphaerellaceae</taxon>
        <taxon>Pseudocercospora</taxon>
    </lineage>
</organism>
<dbReference type="AlphaFoldDB" id="M3AS34"/>
<evidence type="ECO:0000259" key="2">
    <source>
        <dbReference type="Pfam" id="PF20253"/>
    </source>
</evidence>
<dbReference type="Pfam" id="PF20253">
    <property type="entry name" value="DUF6604"/>
    <property type="match status" value="1"/>
</dbReference>
<dbReference type="STRING" id="383855.M3AS34"/>
<dbReference type="InterPro" id="IPR046539">
    <property type="entry name" value="DUF6604"/>
</dbReference>
<reference evidence="3 4" key="1">
    <citation type="journal article" date="2012" name="PLoS Pathog.">
        <title>Diverse lifestyles and strategies of plant pathogenesis encoded in the genomes of eighteen Dothideomycetes fungi.</title>
        <authorList>
            <person name="Ohm R.A."/>
            <person name="Feau N."/>
            <person name="Henrissat B."/>
            <person name="Schoch C.L."/>
            <person name="Horwitz B.A."/>
            <person name="Barry K.W."/>
            <person name="Condon B.J."/>
            <person name="Copeland A.C."/>
            <person name="Dhillon B."/>
            <person name="Glaser F."/>
            <person name="Hesse C.N."/>
            <person name="Kosti I."/>
            <person name="LaButti K."/>
            <person name="Lindquist E.A."/>
            <person name="Lucas S."/>
            <person name="Salamov A.A."/>
            <person name="Bradshaw R.E."/>
            <person name="Ciuffetti L."/>
            <person name="Hamelin R.C."/>
            <person name="Kema G.H.J."/>
            <person name="Lawrence C."/>
            <person name="Scott J.A."/>
            <person name="Spatafora J.W."/>
            <person name="Turgeon B.G."/>
            <person name="de Wit P.J.G.M."/>
            <person name="Zhong S."/>
            <person name="Goodwin S.B."/>
            <person name="Grigoriev I.V."/>
        </authorList>
    </citation>
    <scope>NUCLEOTIDE SEQUENCE [LARGE SCALE GENOMIC DNA]</scope>
    <source>
        <strain evidence="3 4">CIRAD86</strain>
    </source>
</reference>
<evidence type="ECO:0000313" key="4">
    <source>
        <dbReference type="Proteomes" id="UP000016932"/>
    </source>
</evidence>
<feature type="region of interest" description="Disordered" evidence="1">
    <location>
        <begin position="35"/>
        <end position="86"/>
    </location>
</feature>
<dbReference type="VEuPathDB" id="FungiDB:MYCFIDRAFT_176941"/>
<evidence type="ECO:0000313" key="3">
    <source>
        <dbReference type="EMBL" id="EME79943.1"/>
    </source>
</evidence>
<keyword evidence="4" id="KW-1185">Reference proteome</keyword>
<feature type="domain" description="DUF6604" evidence="2">
    <location>
        <begin position="13"/>
        <end position="162"/>
    </location>
</feature>
<dbReference type="EMBL" id="KB446561">
    <property type="protein sequence ID" value="EME79943.1"/>
    <property type="molecule type" value="Genomic_DNA"/>
</dbReference>
<dbReference type="PANTHER" id="PTHR38795">
    <property type="entry name" value="DUF6604 DOMAIN-CONTAINING PROTEIN"/>
    <property type="match status" value="1"/>
</dbReference>
<dbReference type="HOGENOM" id="CLU_1563542_0_0_1"/>